<feature type="region of interest" description="Disordered" evidence="1">
    <location>
        <begin position="437"/>
        <end position="469"/>
    </location>
</feature>
<keyword evidence="2" id="KW-0689">Ribosomal protein</keyword>
<keyword evidence="3" id="KW-1185">Reference proteome</keyword>
<reference evidence="2 3" key="1">
    <citation type="journal article" date="2024" name="J Genomics">
        <title>Draft genome sequencing and assembly of Favolaschia claudopus CIRM-BRFM 2984 isolated from oak limbs.</title>
        <authorList>
            <person name="Navarro D."/>
            <person name="Drula E."/>
            <person name="Chaduli D."/>
            <person name="Cazenave R."/>
            <person name="Ahrendt S."/>
            <person name="Wang J."/>
            <person name="Lipzen A."/>
            <person name="Daum C."/>
            <person name="Barry K."/>
            <person name="Grigoriev I.V."/>
            <person name="Favel A."/>
            <person name="Rosso M.N."/>
            <person name="Martin F."/>
        </authorList>
    </citation>
    <scope>NUCLEOTIDE SEQUENCE [LARGE SCALE GENOMIC DNA]</scope>
    <source>
        <strain evidence="2 3">CIRM-BRFM 2984</strain>
    </source>
</reference>
<feature type="compositionally biased region" description="Basic and acidic residues" evidence="1">
    <location>
        <begin position="437"/>
        <end position="460"/>
    </location>
</feature>
<sequence>MDSSALKRVIKVEKSIPEPINLRRIFGSGSCGEIRALHASGFIEFANAVDAQRALSLKHDIPGIHVLDVASEPRLVEQYLLVNPSAFAKNDLHPFGAHRSSDSRTDDCVHSSRRPEGALSSPASEARPFMRSSEPPKGSVSQHLGLSPDLVEKWRISDHDSLLPAIPSISLTPSFPVHLSSSSSTFSPFSVANPFPCIQSHILMRLCGENISLDLRSLADNAATVIELLNATLSERGNWLIVGAYYRRSGDPVSAITVITGMLEAMKQFNIPENDLKPAFLLLAGCESDLGKLARSKGDTDKISEHHSNAQKWLHRVYGGDIPPNSSSADNRTASPPSPCVLRQSLSRSAAPPASRTRAPSPDPRMLQREIQSLRDRHKNSTNVLADVRASKRKLEDTIEVERTVRRRLQRELDEVTKKRDYARRMESLALDQMKREVDSRRRAEDRAEEERELRKRAEQSAEFSRAPTYAAVPMAAPMHQPEGFYRHPDSFSPAFDSQPHRISF</sequence>
<accession>A0AAW0A9Z3</accession>
<feature type="region of interest" description="Disordered" evidence="1">
    <location>
        <begin position="98"/>
        <end position="142"/>
    </location>
</feature>
<feature type="region of interest" description="Disordered" evidence="1">
    <location>
        <begin position="317"/>
        <end position="366"/>
    </location>
</feature>
<gene>
    <name evidence="2" type="ORF">R3P38DRAFT_3038615</name>
</gene>
<feature type="compositionally biased region" description="Polar residues" evidence="1">
    <location>
        <begin position="324"/>
        <end position="335"/>
    </location>
</feature>
<feature type="compositionally biased region" description="Low complexity" evidence="1">
    <location>
        <begin position="343"/>
        <end position="360"/>
    </location>
</feature>
<evidence type="ECO:0000256" key="1">
    <source>
        <dbReference type="SAM" id="MobiDB-lite"/>
    </source>
</evidence>
<feature type="region of interest" description="Disordered" evidence="1">
    <location>
        <begin position="481"/>
        <end position="505"/>
    </location>
</feature>
<feature type="compositionally biased region" description="Basic and acidic residues" evidence="1">
    <location>
        <begin position="99"/>
        <end position="116"/>
    </location>
</feature>
<keyword evidence="2" id="KW-0687">Ribonucleoprotein</keyword>
<proteinExistence type="predicted"/>
<dbReference type="GO" id="GO:0005840">
    <property type="term" value="C:ribosome"/>
    <property type="evidence" value="ECO:0007669"/>
    <property type="project" value="UniProtKB-KW"/>
</dbReference>
<comment type="caution">
    <text evidence="2">The sequence shown here is derived from an EMBL/GenBank/DDBJ whole genome shotgun (WGS) entry which is preliminary data.</text>
</comment>
<organism evidence="2 3">
    <name type="scientific">Favolaschia claudopus</name>
    <dbReference type="NCBI Taxonomy" id="2862362"/>
    <lineage>
        <taxon>Eukaryota</taxon>
        <taxon>Fungi</taxon>
        <taxon>Dikarya</taxon>
        <taxon>Basidiomycota</taxon>
        <taxon>Agaricomycotina</taxon>
        <taxon>Agaricomycetes</taxon>
        <taxon>Agaricomycetidae</taxon>
        <taxon>Agaricales</taxon>
        <taxon>Marasmiineae</taxon>
        <taxon>Mycenaceae</taxon>
        <taxon>Favolaschia</taxon>
    </lineage>
</organism>
<name>A0AAW0A9Z3_9AGAR</name>
<protein>
    <submittedName>
        <fullName evidence="2">40S ribosomal protein</fullName>
    </submittedName>
</protein>
<evidence type="ECO:0000313" key="3">
    <source>
        <dbReference type="Proteomes" id="UP001362999"/>
    </source>
</evidence>
<evidence type="ECO:0000313" key="2">
    <source>
        <dbReference type="EMBL" id="KAK7005624.1"/>
    </source>
</evidence>
<dbReference type="AlphaFoldDB" id="A0AAW0A9Z3"/>
<dbReference type="Proteomes" id="UP001362999">
    <property type="component" value="Unassembled WGS sequence"/>
</dbReference>
<dbReference type="EMBL" id="JAWWNJ010000077">
    <property type="protein sequence ID" value="KAK7005624.1"/>
    <property type="molecule type" value="Genomic_DNA"/>
</dbReference>